<accession>A0A3N9TLE1</accession>
<evidence type="ECO:0000313" key="4">
    <source>
        <dbReference type="Proteomes" id="UP000281112"/>
    </source>
</evidence>
<feature type="chain" id="PRO_5018208566" evidence="2">
    <location>
        <begin position="22"/>
        <end position="76"/>
    </location>
</feature>
<evidence type="ECO:0000256" key="1">
    <source>
        <dbReference type="SAM" id="MobiDB-lite"/>
    </source>
</evidence>
<keyword evidence="4" id="KW-1185">Reference proteome</keyword>
<feature type="compositionally biased region" description="Basic and acidic residues" evidence="1">
    <location>
        <begin position="26"/>
        <end position="59"/>
    </location>
</feature>
<keyword evidence="2" id="KW-0732">Signal</keyword>
<feature type="signal peptide" evidence="2">
    <location>
        <begin position="1"/>
        <end position="21"/>
    </location>
</feature>
<comment type="caution">
    <text evidence="3">The sequence shown here is derived from an EMBL/GenBank/DDBJ whole genome shotgun (WGS) entry which is preliminary data.</text>
</comment>
<gene>
    <name evidence="3" type="ORF">EES38_01195</name>
</gene>
<sequence>MTRKVLLSCLLVGLFSNAVAAANTNEDGKARQEYESKKEAITRAGDFKETNKHGERDLLQADVKTNDSTSIDLNSK</sequence>
<protein>
    <submittedName>
        <fullName evidence="3">Uncharacterized protein</fullName>
    </submittedName>
</protein>
<dbReference type="AlphaFoldDB" id="A0A3N9TLE1"/>
<organism evidence="3 4">
    <name type="scientific">Vibrio viridaestus</name>
    <dbReference type="NCBI Taxonomy" id="2487322"/>
    <lineage>
        <taxon>Bacteria</taxon>
        <taxon>Pseudomonadati</taxon>
        <taxon>Pseudomonadota</taxon>
        <taxon>Gammaproteobacteria</taxon>
        <taxon>Vibrionales</taxon>
        <taxon>Vibrionaceae</taxon>
        <taxon>Vibrio</taxon>
    </lineage>
</organism>
<feature type="region of interest" description="Disordered" evidence="1">
    <location>
        <begin position="25"/>
        <end position="76"/>
    </location>
</feature>
<feature type="compositionally biased region" description="Polar residues" evidence="1">
    <location>
        <begin position="66"/>
        <end position="76"/>
    </location>
</feature>
<dbReference type="RefSeq" id="WP_124935343.1">
    <property type="nucleotide sequence ID" value="NZ_RJVQ01000001.1"/>
</dbReference>
<evidence type="ECO:0000313" key="3">
    <source>
        <dbReference type="EMBL" id="RQW64693.1"/>
    </source>
</evidence>
<dbReference type="Proteomes" id="UP000281112">
    <property type="component" value="Unassembled WGS sequence"/>
</dbReference>
<dbReference type="EMBL" id="RJVQ01000001">
    <property type="protein sequence ID" value="RQW64693.1"/>
    <property type="molecule type" value="Genomic_DNA"/>
</dbReference>
<reference evidence="3 4" key="1">
    <citation type="submission" date="2018-11" db="EMBL/GenBank/DDBJ databases">
        <title>Vibrio LJC006 sp. nov., isolated from seawater during the bloom of the enteromorpha.</title>
        <authorList>
            <person name="Liang J."/>
        </authorList>
    </citation>
    <scope>NUCLEOTIDE SEQUENCE [LARGE SCALE GENOMIC DNA]</scope>
    <source>
        <strain evidence="3 4">LJC006</strain>
    </source>
</reference>
<proteinExistence type="predicted"/>
<name>A0A3N9TLE1_9VIBR</name>
<evidence type="ECO:0000256" key="2">
    <source>
        <dbReference type="SAM" id="SignalP"/>
    </source>
</evidence>